<gene>
    <name evidence="3" type="primary">afaD</name>
    <name evidence="3" type="ORF">NCTC9045_06029</name>
</gene>
<organism evidence="3 4">
    <name type="scientific">Escherichia coli</name>
    <dbReference type="NCBI Taxonomy" id="562"/>
    <lineage>
        <taxon>Bacteria</taxon>
        <taxon>Pseudomonadati</taxon>
        <taxon>Pseudomonadota</taxon>
        <taxon>Gammaproteobacteria</taxon>
        <taxon>Enterobacterales</taxon>
        <taxon>Enterobacteriaceae</taxon>
        <taxon>Escherichia</taxon>
    </lineage>
</organism>
<feature type="signal peptide" evidence="2">
    <location>
        <begin position="1"/>
        <end position="19"/>
    </location>
</feature>
<dbReference type="AlphaFoldDB" id="A0A376ZNW4"/>
<evidence type="ECO:0000256" key="2">
    <source>
        <dbReference type="SAM" id="SignalP"/>
    </source>
</evidence>
<dbReference type="InterPro" id="IPR037028">
    <property type="entry name" value="Dr_adhesin_sf"/>
</dbReference>
<protein>
    <submittedName>
        <fullName evidence="3">Uncharacterized protein</fullName>
    </submittedName>
</protein>
<dbReference type="SUPFAM" id="SSF49401">
    <property type="entry name" value="Bacterial adhesins"/>
    <property type="match status" value="1"/>
</dbReference>
<name>A0A376ZNW4_ECOLX</name>
<dbReference type="EMBL" id="UGDD01000003">
    <property type="protein sequence ID" value="STK68607.1"/>
    <property type="molecule type" value="Genomic_DNA"/>
</dbReference>
<evidence type="ECO:0000256" key="1">
    <source>
        <dbReference type="ARBA" id="ARBA00022729"/>
    </source>
</evidence>
<reference evidence="3 4" key="1">
    <citation type="submission" date="2018-06" db="EMBL/GenBank/DDBJ databases">
        <authorList>
            <consortium name="Pathogen Informatics"/>
            <person name="Doyle S."/>
        </authorList>
    </citation>
    <scope>NUCLEOTIDE SEQUENCE [LARGE SCALE GENOMIC DNA]</scope>
    <source>
        <strain evidence="3 4">NCTC9045</strain>
    </source>
</reference>
<dbReference type="Gene3D" id="2.60.40.1570">
    <property type="entry name" value="Dr adhesin"/>
    <property type="match status" value="1"/>
</dbReference>
<feature type="chain" id="PRO_5016589557" evidence="2">
    <location>
        <begin position="20"/>
        <end position="82"/>
    </location>
</feature>
<sequence>MVLKGLLSFFLVFSSTVIAAEINLETRAFSGSYLYDGDIIATGSVFCDDGEVSRVVLLNIKPVNGSQSNVYHLQGRNKPSMN</sequence>
<evidence type="ECO:0000313" key="4">
    <source>
        <dbReference type="Proteomes" id="UP000254503"/>
    </source>
</evidence>
<keyword evidence="1 2" id="KW-0732">Signal</keyword>
<proteinExistence type="predicted"/>
<evidence type="ECO:0000313" key="3">
    <source>
        <dbReference type="EMBL" id="STK68607.1"/>
    </source>
</evidence>
<dbReference type="Proteomes" id="UP000254503">
    <property type="component" value="Unassembled WGS sequence"/>
</dbReference>
<dbReference type="InterPro" id="IPR008966">
    <property type="entry name" value="Adhesion_dom_sf"/>
</dbReference>
<accession>A0A376ZNW4</accession>